<reference evidence="8 9" key="1">
    <citation type="journal article" date="2018" name="Plant J.">
        <title>Genome sequences of Chlorella sorokiniana UTEX 1602 and Micractinium conductrix SAG 241.80: implications to maltose excretion by a green alga.</title>
        <authorList>
            <person name="Arriola M.B."/>
            <person name="Velmurugan N."/>
            <person name="Zhang Y."/>
            <person name="Plunkett M.H."/>
            <person name="Hondzo H."/>
            <person name="Barney B.M."/>
        </authorList>
    </citation>
    <scope>NUCLEOTIDE SEQUENCE [LARGE SCALE GENOMIC DNA]</scope>
    <source>
        <strain evidence="8 9">SAG 241.80</strain>
    </source>
</reference>
<dbReference type="PROSITE" id="PS50088">
    <property type="entry name" value="ANK_REPEAT"/>
    <property type="match status" value="1"/>
</dbReference>
<evidence type="ECO:0000256" key="3">
    <source>
        <dbReference type="ARBA" id="ARBA00023043"/>
    </source>
</evidence>
<sequence length="276" mass="27730">MSAAASSAAAADGSAAAEDELDDELGPSSSLAAFAAATAYVGAAATSGALSDAQLLRFYGLYKQATEGPRTTPKPGFFDRRGRAKWQAWQDCAGLSPAQAQAQYAGLLADAAPGWAGVHGGSGETAGGVPKQRGGVGGPVQSRMAQTEEEEEGCDASPPLLQAARAGDASAAEASLSMGADPNQRGAEGEAALHWAADRGHAAVLRALLHHGADVNAADCDGLTPLHYAALAEQREAAELLAAAPGVRRDARSAEGETPGDVAPADWAFLRGADAS</sequence>
<dbReference type="InterPro" id="IPR002110">
    <property type="entry name" value="Ankyrin_rpt"/>
</dbReference>
<dbReference type="PANTHER" id="PTHR24119">
    <property type="entry name" value="ACYL-COA-BINDING DOMAIN-CONTAINING PROTEIN 6"/>
    <property type="match status" value="1"/>
</dbReference>
<keyword evidence="2" id="KW-0677">Repeat</keyword>
<comment type="caution">
    <text evidence="8">The sequence shown here is derived from an EMBL/GenBank/DDBJ whole genome shotgun (WGS) entry which is preliminary data.</text>
</comment>
<organism evidence="8 9">
    <name type="scientific">Micractinium conductrix</name>
    <dbReference type="NCBI Taxonomy" id="554055"/>
    <lineage>
        <taxon>Eukaryota</taxon>
        <taxon>Viridiplantae</taxon>
        <taxon>Chlorophyta</taxon>
        <taxon>core chlorophytes</taxon>
        <taxon>Trebouxiophyceae</taxon>
        <taxon>Chlorellales</taxon>
        <taxon>Chlorellaceae</taxon>
        <taxon>Chlorella clade</taxon>
        <taxon>Micractinium</taxon>
    </lineage>
</organism>
<evidence type="ECO:0000259" key="7">
    <source>
        <dbReference type="PROSITE" id="PS51228"/>
    </source>
</evidence>
<dbReference type="AlphaFoldDB" id="A0A2P6VF12"/>
<dbReference type="STRING" id="554055.A0A2P6VF12"/>
<dbReference type="PANTHER" id="PTHR24119:SF0">
    <property type="entry name" value="ACYL-COA-BINDING DOMAIN-CONTAINING PROTEIN 6"/>
    <property type="match status" value="1"/>
</dbReference>
<dbReference type="SMART" id="SM00248">
    <property type="entry name" value="ANK"/>
    <property type="match status" value="3"/>
</dbReference>
<dbReference type="EMBL" id="LHPF02000009">
    <property type="protein sequence ID" value="PSC72683.1"/>
    <property type="molecule type" value="Genomic_DNA"/>
</dbReference>
<evidence type="ECO:0000256" key="5">
    <source>
        <dbReference type="PROSITE-ProRule" id="PRU00023"/>
    </source>
</evidence>
<dbReference type="SUPFAM" id="SSF47027">
    <property type="entry name" value="Acyl-CoA binding protein"/>
    <property type="match status" value="1"/>
</dbReference>
<keyword evidence="3 5" id="KW-0040">ANK repeat</keyword>
<dbReference type="PROSITE" id="PS00880">
    <property type="entry name" value="ACB_1"/>
    <property type="match status" value="1"/>
</dbReference>
<dbReference type="InterPro" id="IPR014352">
    <property type="entry name" value="FERM/acyl-CoA-bd_prot_sf"/>
</dbReference>
<dbReference type="Gene3D" id="1.20.80.10">
    <property type="match status" value="1"/>
</dbReference>
<name>A0A2P6VF12_9CHLO</name>
<evidence type="ECO:0000256" key="1">
    <source>
        <dbReference type="ARBA" id="ARBA00005567"/>
    </source>
</evidence>
<dbReference type="OrthoDB" id="346910at2759"/>
<feature type="region of interest" description="Disordered" evidence="6">
    <location>
        <begin position="1"/>
        <end position="25"/>
    </location>
</feature>
<dbReference type="GO" id="GO:0000062">
    <property type="term" value="F:fatty-acyl-CoA binding"/>
    <property type="evidence" value="ECO:0007669"/>
    <property type="project" value="InterPro"/>
</dbReference>
<comment type="similarity">
    <text evidence="1">Belongs to the ACBP family.</text>
</comment>
<evidence type="ECO:0000256" key="6">
    <source>
        <dbReference type="SAM" id="MobiDB-lite"/>
    </source>
</evidence>
<evidence type="ECO:0000313" key="9">
    <source>
        <dbReference type="Proteomes" id="UP000239649"/>
    </source>
</evidence>
<dbReference type="Pfam" id="PF00887">
    <property type="entry name" value="ACBP"/>
    <property type="match status" value="1"/>
</dbReference>
<dbReference type="PRINTS" id="PR00689">
    <property type="entry name" value="ACOABINDINGP"/>
</dbReference>
<feature type="compositionally biased region" description="Low complexity" evidence="6">
    <location>
        <begin position="1"/>
        <end position="16"/>
    </location>
</feature>
<feature type="domain" description="ACB" evidence="7">
    <location>
        <begin position="30"/>
        <end position="117"/>
    </location>
</feature>
<dbReference type="PROSITE" id="PS51228">
    <property type="entry name" value="ACB_2"/>
    <property type="match status" value="1"/>
</dbReference>
<dbReference type="SUPFAM" id="SSF48403">
    <property type="entry name" value="Ankyrin repeat"/>
    <property type="match status" value="1"/>
</dbReference>
<dbReference type="Proteomes" id="UP000239649">
    <property type="component" value="Unassembled WGS sequence"/>
</dbReference>
<dbReference type="Gene3D" id="1.25.40.20">
    <property type="entry name" value="Ankyrin repeat-containing domain"/>
    <property type="match status" value="1"/>
</dbReference>
<feature type="region of interest" description="Disordered" evidence="6">
    <location>
        <begin position="250"/>
        <end position="276"/>
    </location>
</feature>
<dbReference type="InterPro" id="IPR022408">
    <property type="entry name" value="Acyl-CoA-binding_prot_CS"/>
</dbReference>
<accession>A0A2P6VF12</accession>
<dbReference type="InterPro" id="IPR035984">
    <property type="entry name" value="Acyl-CoA-binding_sf"/>
</dbReference>
<evidence type="ECO:0000256" key="4">
    <source>
        <dbReference type="ARBA" id="ARBA00023121"/>
    </source>
</evidence>
<dbReference type="Pfam" id="PF12796">
    <property type="entry name" value="Ank_2"/>
    <property type="match status" value="1"/>
</dbReference>
<keyword evidence="4" id="KW-0446">Lipid-binding</keyword>
<dbReference type="PROSITE" id="PS50297">
    <property type="entry name" value="ANK_REP_REGION"/>
    <property type="match status" value="1"/>
</dbReference>
<protein>
    <submittedName>
        <fullName evidence="8">Acyl-binding domain-containing 1-like</fullName>
    </submittedName>
</protein>
<dbReference type="InterPro" id="IPR036770">
    <property type="entry name" value="Ankyrin_rpt-contain_sf"/>
</dbReference>
<evidence type="ECO:0000256" key="2">
    <source>
        <dbReference type="ARBA" id="ARBA00022737"/>
    </source>
</evidence>
<proteinExistence type="inferred from homology"/>
<evidence type="ECO:0000313" key="8">
    <source>
        <dbReference type="EMBL" id="PSC72683.1"/>
    </source>
</evidence>
<gene>
    <name evidence="8" type="ORF">C2E20_3998</name>
</gene>
<dbReference type="InterPro" id="IPR000582">
    <property type="entry name" value="Acyl-CoA-binding_protein"/>
</dbReference>
<keyword evidence="9" id="KW-1185">Reference proteome</keyword>
<feature type="region of interest" description="Disordered" evidence="6">
    <location>
        <begin position="120"/>
        <end position="155"/>
    </location>
</feature>
<feature type="repeat" description="ANK" evidence="5">
    <location>
        <begin position="188"/>
        <end position="220"/>
    </location>
</feature>